<protein>
    <submittedName>
        <fullName evidence="1">Uncharacterized protein</fullName>
    </submittedName>
</protein>
<dbReference type="KEGG" id="eaj:Q3M24_09445"/>
<dbReference type="EMBL" id="CP159373">
    <property type="protein sequence ID" value="XCN74943.1"/>
    <property type="molecule type" value="Genomic_DNA"/>
</dbReference>
<name>A0AAU8M158_9BACT</name>
<reference evidence="1" key="1">
    <citation type="journal article" date="2024" name="Syst. Appl. Microbiol.">
        <title>First single-strain enrichments of Electrothrix cable bacteria, description of E. aestuarii sp. nov. and E. rattekaaiensis sp. nov., and proposal of a cable bacteria taxonomy following the rules of the SeqCode.</title>
        <authorList>
            <person name="Plum-Jensen L.E."/>
            <person name="Schramm A."/>
            <person name="Marshall I.P.G."/>
        </authorList>
    </citation>
    <scope>NUCLEOTIDE SEQUENCE</scope>
    <source>
        <strain evidence="1">Rat1</strain>
    </source>
</reference>
<evidence type="ECO:0000313" key="1">
    <source>
        <dbReference type="EMBL" id="XCN74943.1"/>
    </source>
</evidence>
<dbReference type="Gene3D" id="3.40.50.12370">
    <property type="match status" value="1"/>
</dbReference>
<sequence length="283" mass="31965">MTQIDQFESVFRAAAHDTFAYEAVAFPRVLFVTDADTARSQSFIRHTLDYAANLSTAKVELVPGEEFRTTTELLDKVAAHQPDLICTYRNLHSRAWQYQHSLGEHLDVLLQRTAAPVLVMPHPEAGFANADVLREIKIVMAMTDQLANNHALVNHAVSFAATYGELYLTHIEDKAVFERYINAISKIPSIDTDEARERIAHQLLQDPFHYTTSCREVLEAQGLSLKIRPLVSFGHHLPEYRQAVESHAVNLLVMNTKDNEQLAMHGLAYPLAVELRQLPLLML</sequence>
<gene>
    <name evidence="1" type="ORF">Q3M24_09445</name>
</gene>
<accession>A0AAU8M158</accession>
<dbReference type="AlphaFoldDB" id="A0AAU8M158"/>
<organism evidence="1">
    <name type="scientific">Candidatus Electrothrix aestuarii</name>
    <dbReference type="NCBI Taxonomy" id="3062594"/>
    <lineage>
        <taxon>Bacteria</taxon>
        <taxon>Pseudomonadati</taxon>
        <taxon>Thermodesulfobacteriota</taxon>
        <taxon>Desulfobulbia</taxon>
        <taxon>Desulfobulbales</taxon>
        <taxon>Desulfobulbaceae</taxon>
        <taxon>Candidatus Electrothrix</taxon>
    </lineage>
</organism>
<proteinExistence type="predicted"/>
<reference evidence="1" key="2">
    <citation type="submission" date="2024-06" db="EMBL/GenBank/DDBJ databases">
        <authorList>
            <person name="Plum-Jensen L.E."/>
            <person name="Schramm A."/>
            <person name="Marshall I.P.G."/>
        </authorList>
    </citation>
    <scope>NUCLEOTIDE SEQUENCE</scope>
    <source>
        <strain evidence="1">Rat1</strain>
    </source>
</reference>